<reference evidence="1" key="2">
    <citation type="submission" date="2022-06" db="UniProtKB">
        <authorList>
            <consortium name="EnsemblMetazoa"/>
        </authorList>
    </citation>
    <scope>IDENTIFICATION</scope>
    <source>
        <strain evidence="1">DF5081</strain>
    </source>
</reference>
<name>A0A8R1ESU8_CAEJA</name>
<keyword evidence="2" id="KW-1185">Reference proteome</keyword>
<proteinExistence type="predicted"/>
<sequence>MYPVSTFSSVFRKAVQYLGPVDFNDLRGVGEKYAQCSSVNFIIPLVLLTSFRSILLPLQITPREIDGILYGYLKNLQKQFNVAHHVL</sequence>
<dbReference type="AlphaFoldDB" id="A0A8R1ESU8"/>
<evidence type="ECO:0000313" key="1">
    <source>
        <dbReference type="EnsemblMetazoa" id="CJA40234.1"/>
    </source>
</evidence>
<evidence type="ECO:0000313" key="2">
    <source>
        <dbReference type="Proteomes" id="UP000005237"/>
    </source>
</evidence>
<reference evidence="2" key="1">
    <citation type="submission" date="2010-08" db="EMBL/GenBank/DDBJ databases">
        <authorList>
            <consortium name="Caenorhabditis japonica Sequencing Consortium"/>
            <person name="Wilson R.K."/>
        </authorList>
    </citation>
    <scope>NUCLEOTIDE SEQUENCE [LARGE SCALE GENOMIC DNA]</scope>
    <source>
        <strain evidence="2">DF5081</strain>
    </source>
</reference>
<dbReference type="Proteomes" id="UP000005237">
    <property type="component" value="Unassembled WGS sequence"/>
</dbReference>
<organism evidence="1 2">
    <name type="scientific">Caenorhabditis japonica</name>
    <dbReference type="NCBI Taxonomy" id="281687"/>
    <lineage>
        <taxon>Eukaryota</taxon>
        <taxon>Metazoa</taxon>
        <taxon>Ecdysozoa</taxon>
        <taxon>Nematoda</taxon>
        <taxon>Chromadorea</taxon>
        <taxon>Rhabditida</taxon>
        <taxon>Rhabditina</taxon>
        <taxon>Rhabditomorpha</taxon>
        <taxon>Rhabditoidea</taxon>
        <taxon>Rhabditidae</taxon>
        <taxon>Peloderinae</taxon>
        <taxon>Caenorhabditis</taxon>
    </lineage>
</organism>
<accession>A0A8R1ESU8</accession>
<protein>
    <submittedName>
        <fullName evidence="1">Uncharacterized protein</fullName>
    </submittedName>
</protein>
<dbReference type="EnsemblMetazoa" id="CJA40234.1">
    <property type="protein sequence ID" value="CJA40234.1"/>
    <property type="gene ID" value="WBGene00216082"/>
</dbReference>